<proteinExistence type="predicted"/>
<evidence type="ECO:0000313" key="8">
    <source>
        <dbReference type="Proteomes" id="UP000244655"/>
    </source>
</evidence>
<evidence type="ECO:0000313" key="7">
    <source>
        <dbReference type="EMBL" id="AWG43156.1"/>
    </source>
</evidence>
<feature type="transmembrane region" description="Helical" evidence="6">
    <location>
        <begin position="59"/>
        <end position="77"/>
    </location>
</feature>
<dbReference type="AlphaFoldDB" id="A0A2S1LXZ8"/>
<evidence type="ECO:0000256" key="1">
    <source>
        <dbReference type="ARBA" id="ARBA00004651"/>
    </source>
</evidence>
<feature type="transmembrane region" description="Helical" evidence="6">
    <location>
        <begin position="328"/>
        <end position="353"/>
    </location>
</feature>
<evidence type="ECO:0000256" key="5">
    <source>
        <dbReference type="ARBA" id="ARBA00023136"/>
    </source>
</evidence>
<sequence length="355" mass="40972">MRVDKLFVKNISLTFLFMNFLFMILIVLGDLFVNLLNYLENKLSIDDIVYVYYLYLPKSFSDGVALSFLFAVSNLIGNLSMRNEIIGLFSCGISLSRILKPIIIISVVISIILFFFDNYLVIDTVAKRDAFLKNSIGSKGSSDRTVIIRDFAREIYNIRHYNIDNDSISNLIIILRDTNDAFKKRYDIGTAEWINNQWKLYSVREFSKVGREVIESFHEVLDGEGIVNLEPEYVKVFMLSSKTLNFSRLISWIGSLKRENLDYSEALFDFLNRIFFSFRLILLSFTVGFISLALRKNIFIFSLLNSIAFAVVYVISVVIFNFLADLGYLPIVVASSFTTVLFLVINFIIYNFVRK</sequence>
<dbReference type="PANTHER" id="PTHR33529">
    <property type="entry name" value="SLR0882 PROTEIN-RELATED"/>
    <property type="match status" value="1"/>
</dbReference>
<feature type="transmembrane region" description="Helical" evidence="6">
    <location>
        <begin position="12"/>
        <end position="39"/>
    </location>
</feature>
<evidence type="ECO:0000256" key="2">
    <source>
        <dbReference type="ARBA" id="ARBA00022475"/>
    </source>
</evidence>
<feature type="transmembrane region" description="Helical" evidence="6">
    <location>
        <begin position="274"/>
        <end position="294"/>
    </location>
</feature>
<dbReference type="RefSeq" id="WP_108729555.1">
    <property type="nucleotide sequence ID" value="NZ_CP025785.1"/>
</dbReference>
<dbReference type="EMBL" id="CP025785">
    <property type="protein sequence ID" value="AWG43156.1"/>
    <property type="molecule type" value="Genomic_DNA"/>
</dbReference>
<dbReference type="InterPro" id="IPR005495">
    <property type="entry name" value="LptG/LptF_permease"/>
</dbReference>
<evidence type="ECO:0000256" key="6">
    <source>
        <dbReference type="SAM" id="Phobius"/>
    </source>
</evidence>
<gene>
    <name evidence="7" type="ORF">CR532_04255</name>
</gene>
<protein>
    <submittedName>
        <fullName evidence="7">YjgP/YjgQ family permease</fullName>
    </submittedName>
</protein>
<comment type="subcellular location">
    <subcellularLocation>
        <location evidence="1">Cell membrane</location>
        <topology evidence="1">Multi-pass membrane protein</topology>
    </subcellularLocation>
</comment>
<reference evidence="7 8" key="1">
    <citation type="submission" date="2018-01" db="EMBL/GenBank/DDBJ databases">
        <title>Genome sequence of Borrelia tachyglossi.</title>
        <authorList>
            <person name="Gofton A.W."/>
        </authorList>
    </citation>
    <scope>NUCLEOTIDE SEQUENCE [LARGE SCALE GENOMIC DNA]</scope>
    <source>
        <strain evidence="7 8">Bc-F10-1268</strain>
    </source>
</reference>
<feature type="transmembrane region" description="Helical" evidence="6">
    <location>
        <begin position="98"/>
        <end position="116"/>
    </location>
</feature>
<accession>A0A2S1LXZ8</accession>
<evidence type="ECO:0000256" key="3">
    <source>
        <dbReference type="ARBA" id="ARBA00022692"/>
    </source>
</evidence>
<keyword evidence="3 6" id="KW-0812">Transmembrane</keyword>
<keyword evidence="2" id="KW-1003">Cell membrane</keyword>
<name>A0A2S1LXZ8_9SPIR</name>
<dbReference type="OrthoDB" id="351025at2"/>
<evidence type="ECO:0000256" key="4">
    <source>
        <dbReference type="ARBA" id="ARBA00022989"/>
    </source>
</evidence>
<keyword evidence="8" id="KW-1185">Reference proteome</keyword>
<dbReference type="PANTHER" id="PTHR33529:SF8">
    <property type="entry name" value="PERMEASE, YJGP_YJGQ FAMILY"/>
    <property type="match status" value="1"/>
</dbReference>
<dbReference type="Proteomes" id="UP000244655">
    <property type="component" value="Chromosome"/>
</dbReference>
<dbReference type="GO" id="GO:0015920">
    <property type="term" value="P:lipopolysaccharide transport"/>
    <property type="evidence" value="ECO:0007669"/>
    <property type="project" value="TreeGrafter"/>
</dbReference>
<dbReference type="GO" id="GO:0043190">
    <property type="term" value="C:ATP-binding cassette (ABC) transporter complex"/>
    <property type="evidence" value="ECO:0007669"/>
    <property type="project" value="TreeGrafter"/>
</dbReference>
<feature type="transmembrane region" description="Helical" evidence="6">
    <location>
        <begin position="301"/>
        <end position="322"/>
    </location>
</feature>
<dbReference type="Pfam" id="PF03739">
    <property type="entry name" value="LptF_LptG"/>
    <property type="match status" value="1"/>
</dbReference>
<keyword evidence="5 6" id="KW-0472">Membrane</keyword>
<keyword evidence="4 6" id="KW-1133">Transmembrane helix</keyword>
<organism evidence="7 8">
    <name type="scientific">Candidatus Borreliella tachyglossi</name>
    <dbReference type="NCBI Taxonomy" id="1964448"/>
    <lineage>
        <taxon>Bacteria</taxon>
        <taxon>Pseudomonadati</taxon>
        <taxon>Spirochaetota</taxon>
        <taxon>Spirochaetia</taxon>
        <taxon>Spirochaetales</taxon>
        <taxon>Borreliaceae</taxon>
        <taxon>Borreliella</taxon>
    </lineage>
</organism>